<dbReference type="CDD" id="cd10455">
    <property type="entry name" value="GIY-YIG_SLX1"/>
    <property type="match status" value="1"/>
</dbReference>
<dbReference type="GeneID" id="66079060"/>
<evidence type="ECO:0000313" key="12">
    <source>
        <dbReference type="Proteomes" id="UP001049176"/>
    </source>
</evidence>
<dbReference type="InterPro" id="IPR000305">
    <property type="entry name" value="GIY-YIG_endonuc"/>
</dbReference>
<dbReference type="InterPro" id="IPR048749">
    <property type="entry name" value="SLX1_C"/>
</dbReference>
<evidence type="ECO:0000256" key="2">
    <source>
        <dbReference type="ARBA" id="ARBA00022759"/>
    </source>
</evidence>
<dbReference type="KEGG" id="more:E1B28_009984"/>
<dbReference type="RefSeq" id="XP_043007377.1">
    <property type="nucleotide sequence ID" value="XM_043154919.1"/>
</dbReference>
<keyword evidence="12" id="KW-1185">Reference proteome</keyword>
<dbReference type="GO" id="GO:0017108">
    <property type="term" value="F:5'-flap endonuclease activity"/>
    <property type="evidence" value="ECO:0007669"/>
    <property type="project" value="InterPro"/>
</dbReference>
<gene>
    <name evidence="11" type="ORF">E1B28_009984</name>
</gene>
<comment type="subunit">
    <text evidence="8">Forms a heterodimer with SLX4.</text>
</comment>
<comment type="caution">
    <text evidence="8">Lacks conserved residue(s) required for the propagation of feature annotation.</text>
</comment>
<feature type="region of interest" description="Disordered" evidence="9">
    <location>
        <begin position="326"/>
        <end position="352"/>
    </location>
</feature>
<keyword evidence="7 8" id="KW-0539">Nucleus</keyword>
<feature type="region of interest" description="Disordered" evidence="9">
    <location>
        <begin position="388"/>
        <end position="476"/>
    </location>
</feature>
<dbReference type="InterPro" id="IPR035901">
    <property type="entry name" value="GIY-YIG_endonuc_sf"/>
</dbReference>
<keyword evidence="1 8" id="KW-0540">Nuclease</keyword>
<dbReference type="GO" id="GO:0008821">
    <property type="term" value="F:crossover junction DNA endonuclease activity"/>
    <property type="evidence" value="ECO:0007669"/>
    <property type="project" value="TreeGrafter"/>
</dbReference>
<dbReference type="Pfam" id="PF21202">
    <property type="entry name" value="SLX1_C"/>
    <property type="match status" value="1"/>
</dbReference>
<dbReference type="Gene3D" id="3.40.1440.10">
    <property type="entry name" value="GIY-YIG endonuclease"/>
    <property type="match status" value="1"/>
</dbReference>
<dbReference type="OrthoDB" id="24645at2759"/>
<dbReference type="Gene3D" id="3.30.40.10">
    <property type="entry name" value="Zinc/RING finger domain, C3HC4 (zinc finger)"/>
    <property type="match status" value="1"/>
</dbReference>
<reference evidence="11" key="1">
    <citation type="journal article" date="2021" name="Genome Biol. Evol.">
        <title>The assembled and annotated genome of the fairy-ring fungus Marasmius oreades.</title>
        <authorList>
            <person name="Hiltunen M."/>
            <person name="Ament-Velasquez S.L."/>
            <person name="Johannesson H."/>
        </authorList>
    </citation>
    <scope>NUCLEOTIDE SEQUENCE</scope>
    <source>
        <strain evidence="11">03SP1</strain>
    </source>
</reference>
<proteinExistence type="inferred from homology"/>
<evidence type="ECO:0000256" key="4">
    <source>
        <dbReference type="ARBA" id="ARBA00022801"/>
    </source>
</evidence>
<evidence type="ECO:0000256" key="7">
    <source>
        <dbReference type="ARBA" id="ARBA00023242"/>
    </source>
</evidence>
<evidence type="ECO:0000259" key="10">
    <source>
        <dbReference type="PROSITE" id="PS50164"/>
    </source>
</evidence>
<dbReference type="HAMAP" id="MF_03100">
    <property type="entry name" value="Endonuc_su_Slx1"/>
    <property type="match status" value="1"/>
</dbReference>
<evidence type="ECO:0000313" key="11">
    <source>
        <dbReference type="EMBL" id="KAG7090907.1"/>
    </source>
</evidence>
<dbReference type="Proteomes" id="UP001049176">
    <property type="component" value="Chromosome 6"/>
</dbReference>
<comment type="function">
    <text evidence="8">Catalytic subunit of the SLX1-SLX4 structure-specific endonuclease that resolves DNA secondary structures generated during DNA repair and recombination. Has endonuclease activity towards branched DNA substrates, introducing single-strand cuts in duplex DNA close to junctions with ss-DNA.</text>
</comment>
<dbReference type="InterPro" id="IPR050381">
    <property type="entry name" value="SLX1_endonuclease"/>
</dbReference>
<dbReference type="PROSITE" id="PS51257">
    <property type="entry name" value="PROKAR_LIPOPROTEIN"/>
    <property type="match status" value="1"/>
</dbReference>
<dbReference type="SUPFAM" id="SSF82771">
    <property type="entry name" value="GIY-YIG endonuclease"/>
    <property type="match status" value="1"/>
</dbReference>
<dbReference type="PANTHER" id="PTHR20208:SF10">
    <property type="entry name" value="STRUCTURE-SPECIFIC ENDONUCLEASE SUBUNIT SLX1"/>
    <property type="match status" value="1"/>
</dbReference>
<dbReference type="GO" id="GO:0033557">
    <property type="term" value="C:Slx1-Slx4 complex"/>
    <property type="evidence" value="ECO:0007669"/>
    <property type="project" value="UniProtKB-UniRule"/>
</dbReference>
<dbReference type="AlphaFoldDB" id="A0A9P7RWW5"/>
<keyword evidence="2 8" id="KW-0255">Endonuclease</keyword>
<dbReference type="FunFam" id="3.40.1440.10:FF:000006">
    <property type="entry name" value="Structure-specific endonuclease subunit SLX1"/>
    <property type="match status" value="1"/>
</dbReference>
<accession>A0A9P7RWW5</accession>
<comment type="similarity">
    <text evidence="8">Belongs to the SLX1 family.</text>
</comment>
<comment type="caution">
    <text evidence="11">The sequence shown here is derived from an EMBL/GenBank/DDBJ whole genome shotgun (WGS) entry which is preliminary data.</text>
</comment>
<feature type="compositionally biased region" description="Polar residues" evidence="9">
    <location>
        <begin position="334"/>
        <end position="344"/>
    </location>
</feature>
<evidence type="ECO:0000256" key="1">
    <source>
        <dbReference type="ARBA" id="ARBA00022722"/>
    </source>
</evidence>
<keyword evidence="3 8" id="KW-0227">DNA damage</keyword>
<keyword evidence="6 8" id="KW-0234">DNA repair</keyword>
<dbReference type="InterPro" id="IPR027520">
    <property type="entry name" value="Slx1"/>
</dbReference>
<sequence length="528" mass="58330">MPSTRKTRNGTRSSLLTHGFPTFYACYLLKSIKSISSKATYIGSTPDPPRRIRQHNGELSQGAYKTRNKRPWVMQLIVYGFPSKLAALQFEWAWQHPHVSRHIRDSSGKRIFNASGRYLNRNVEILRHMISIHPYNTWPLQLKIFTREAQKCWENASKAKDGNPASSPLPRGFTISVELEGVDGKTGFVGTGRTRPIEVKDEGFSSNHVKKNLDLLASSKQLVCAVCKEGLTDYTNDPLSHTLCPEVSCVSAAHLTCLSHKFLLEESISSKTRPMIPRGGICPGCSHYVLWGHVIKGLYRRSVGGVRSAMEDDMNEDVEHGEMFASDSDEDITSPASVRKPQSLSSSKGKAKASSSEGEYFDFSTVDAYISSAEEVSTTRVLRPATLSPRKLTTTLKAPSKRQRTKIPLSRKSQSSEGEAVDFDKVEMSSSAATPKRKRGRPAKTSTTLHSGVGSKKGRPSRTPSSPPTQIISRSISSCEVPKFRNLYDSDDATDMDIPHSEYQDVLVRSMSSLTVSSPSPAIIEISD</sequence>
<dbReference type="Pfam" id="PF01541">
    <property type="entry name" value="GIY-YIG"/>
    <property type="match status" value="1"/>
</dbReference>
<evidence type="ECO:0000256" key="3">
    <source>
        <dbReference type="ARBA" id="ARBA00022763"/>
    </source>
</evidence>
<dbReference type="PANTHER" id="PTHR20208">
    <property type="entry name" value="STRUCTURE-SPECIFIC ENDONUCLEASE SUBUNIT SLX1"/>
    <property type="match status" value="1"/>
</dbReference>
<organism evidence="11 12">
    <name type="scientific">Marasmius oreades</name>
    <name type="common">fairy-ring Marasmius</name>
    <dbReference type="NCBI Taxonomy" id="181124"/>
    <lineage>
        <taxon>Eukaryota</taxon>
        <taxon>Fungi</taxon>
        <taxon>Dikarya</taxon>
        <taxon>Basidiomycota</taxon>
        <taxon>Agaricomycotina</taxon>
        <taxon>Agaricomycetes</taxon>
        <taxon>Agaricomycetidae</taxon>
        <taxon>Agaricales</taxon>
        <taxon>Marasmiineae</taxon>
        <taxon>Marasmiaceae</taxon>
        <taxon>Marasmius</taxon>
    </lineage>
</organism>
<feature type="compositionally biased region" description="Low complexity" evidence="9">
    <location>
        <begin position="461"/>
        <end position="476"/>
    </location>
</feature>
<keyword evidence="4 8" id="KW-0378">Hydrolase</keyword>
<dbReference type="EMBL" id="CM032186">
    <property type="protein sequence ID" value="KAG7090907.1"/>
    <property type="molecule type" value="Genomic_DNA"/>
</dbReference>
<comment type="cofactor">
    <cofactor evidence="8">
        <name>a divalent metal cation</name>
        <dbReference type="ChEBI" id="CHEBI:60240"/>
    </cofactor>
</comment>
<keyword evidence="5 8" id="KW-0233">DNA recombination</keyword>
<comment type="subcellular location">
    <subcellularLocation>
        <location evidence="8">Nucleus</location>
    </subcellularLocation>
</comment>
<evidence type="ECO:0000256" key="6">
    <source>
        <dbReference type="ARBA" id="ARBA00023204"/>
    </source>
</evidence>
<evidence type="ECO:0000256" key="9">
    <source>
        <dbReference type="SAM" id="MobiDB-lite"/>
    </source>
</evidence>
<dbReference type="InterPro" id="IPR013083">
    <property type="entry name" value="Znf_RING/FYVE/PHD"/>
</dbReference>
<evidence type="ECO:0000256" key="8">
    <source>
        <dbReference type="HAMAP-Rule" id="MF_03100"/>
    </source>
</evidence>
<feature type="domain" description="GIY-YIG" evidence="10">
    <location>
        <begin position="22"/>
        <end position="104"/>
    </location>
</feature>
<name>A0A9P7RWW5_9AGAR</name>
<dbReference type="GO" id="GO:0000724">
    <property type="term" value="P:double-strand break repair via homologous recombination"/>
    <property type="evidence" value="ECO:0007669"/>
    <property type="project" value="TreeGrafter"/>
</dbReference>
<evidence type="ECO:0000256" key="5">
    <source>
        <dbReference type="ARBA" id="ARBA00023172"/>
    </source>
</evidence>
<dbReference type="PROSITE" id="PS50164">
    <property type="entry name" value="GIY_YIG"/>
    <property type="match status" value="1"/>
</dbReference>
<protein>
    <recommendedName>
        <fullName evidence="10">GIY-YIG domain-containing protein</fullName>
    </recommendedName>
</protein>